<keyword evidence="1" id="KW-1133">Transmembrane helix</keyword>
<protein>
    <submittedName>
        <fullName evidence="2">DUF2232 domain-containing protein</fullName>
    </submittedName>
</protein>
<feature type="transmembrane region" description="Helical" evidence="1">
    <location>
        <begin position="271"/>
        <end position="295"/>
    </location>
</feature>
<evidence type="ECO:0000256" key="1">
    <source>
        <dbReference type="SAM" id="Phobius"/>
    </source>
</evidence>
<proteinExistence type="predicted"/>
<dbReference type="EMBL" id="VUMN01000050">
    <property type="protein sequence ID" value="MSS59783.1"/>
    <property type="molecule type" value="Genomic_DNA"/>
</dbReference>
<keyword evidence="1" id="KW-0472">Membrane</keyword>
<keyword evidence="1" id="KW-0812">Transmembrane</keyword>
<dbReference type="AlphaFoldDB" id="A0A7X2NV84"/>
<gene>
    <name evidence="2" type="ORF">FYJ51_12860</name>
</gene>
<feature type="transmembrane region" description="Helical" evidence="1">
    <location>
        <begin position="12"/>
        <end position="37"/>
    </location>
</feature>
<reference evidence="2 3" key="1">
    <citation type="submission" date="2019-08" db="EMBL/GenBank/DDBJ databases">
        <title>In-depth cultivation of the pig gut microbiome towards novel bacterial diversity and tailored functional studies.</title>
        <authorList>
            <person name="Wylensek D."/>
            <person name="Hitch T.C.A."/>
            <person name="Clavel T."/>
        </authorList>
    </citation>
    <scope>NUCLEOTIDE SEQUENCE [LARGE SCALE GENOMIC DNA]</scope>
    <source>
        <strain evidence="2 3">Oil+RF-744-GAM-WT-6</strain>
    </source>
</reference>
<comment type="caution">
    <text evidence="2">The sequence shown here is derived from an EMBL/GenBank/DDBJ whole genome shotgun (WGS) entry which is preliminary data.</text>
</comment>
<accession>A0A7X2NV84</accession>
<feature type="transmembrane region" description="Helical" evidence="1">
    <location>
        <begin position="246"/>
        <end position="264"/>
    </location>
</feature>
<organism evidence="2 3">
    <name type="scientific">Stecheria intestinalis</name>
    <dbReference type="NCBI Taxonomy" id="2606630"/>
    <lineage>
        <taxon>Bacteria</taxon>
        <taxon>Bacillati</taxon>
        <taxon>Bacillota</taxon>
        <taxon>Erysipelotrichia</taxon>
        <taxon>Erysipelotrichales</taxon>
        <taxon>Erysipelotrichaceae</taxon>
        <taxon>Stecheria</taxon>
    </lineage>
</organism>
<feature type="transmembrane region" description="Helical" evidence="1">
    <location>
        <begin position="57"/>
        <end position="81"/>
    </location>
</feature>
<feature type="transmembrane region" description="Helical" evidence="1">
    <location>
        <begin position="102"/>
        <end position="130"/>
    </location>
</feature>
<dbReference type="InterPro" id="IPR018710">
    <property type="entry name" value="DUF2232"/>
</dbReference>
<feature type="transmembrane region" description="Helical" evidence="1">
    <location>
        <begin position="209"/>
        <end position="226"/>
    </location>
</feature>
<dbReference type="RefSeq" id="WP_154505974.1">
    <property type="nucleotide sequence ID" value="NZ_VUMN01000050.1"/>
</dbReference>
<dbReference type="Proteomes" id="UP000461880">
    <property type="component" value="Unassembled WGS sequence"/>
</dbReference>
<name>A0A7X2NV84_9FIRM</name>
<sequence length="315" mass="34765">MNHSVRKLTDGAMMIAIVGVFLLIDRQLGGALSSMLMFLLPLPMVFYSAKYGMKDSWVVLIAMVLLSFIVSTPASIFYVASESLVGMLYGSGTKAHMPMRRLVLLTMLAGIFINIIDLVVIGAMLGYGLAENVKDLMTMVDQFFATANVAVPATVDMTSFVTNIIFIGTALTGVLQGLVTHLLSRLLLKRLRFPVEMPKPLGSYYPPKWSGYLGLAGFMLYYYTLVRPLSSALLQNFSQAFGMCGYLYLVVYGCIAVVLQVSLFHPKAKVLAGILTFFLIFSFPMFLLILGFLYITTDFHKRMLEGAGINAEKDE</sequence>
<feature type="transmembrane region" description="Helical" evidence="1">
    <location>
        <begin position="164"/>
        <end position="188"/>
    </location>
</feature>
<evidence type="ECO:0000313" key="3">
    <source>
        <dbReference type="Proteomes" id="UP000461880"/>
    </source>
</evidence>
<dbReference type="Pfam" id="PF09991">
    <property type="entry name" value="DUF2232"/>
    <property type="match status" value="1"/>
</dbReference>
<keyword evidence="3" id="KW-1185">Reference proteome</keyword>
<evidence type="ECO:0000313" key="2">
    <source>
        <dbReference type="EMBL" id="MSS59783.1"/>
    </source>
</evidence>